<name>A0A1I2TW63_9FIRM</name>
<dbReference type="InterPro" id="IPR017945">
    <property type="entry name" value="DHBP_synth_RibB-like_a/b_dom"/>
</dbReference>
<sequence length="762" mass="84012">MAKELIGKKILVTGVVQGVGFRPFIFGLARSLGLNGTVQNSGYGVLILVEGPRESVDKFSNEICARPPVLASISKCLVNEMPLQGFREFRIERTGGRVTGDSVVPPDAATCRQCRSEIFDPADRHYQYPFTNCTNCGPRFTILKKLPYDRPWTSMAEFAMCGHCTGEYEDPGDRRFHAQPVACPECGPKVWLVDRAGRRIEGDWIANARRLLSGGQIIAIKSLGGFHLACNGMDPLPIRILRLRKGRPAKPLAVMCRDLDIVREYCIVSPEEESLLNSPSAPIVVLAKKNPFRLPDELAPSLNSLGVMLPYTPLHLLLFKQDLNVLVMTSGNLTGLPLVADNERAMNELKGIADFFLLHNRDIVHRCDDSVVRFTCGDVQFFRRARGYVPQPIELSSEALNADVIDYIGTGGDMKNTFCLLRKGKAYVSQHFGSIDTVEGLDHYKQSLHKFCELIGARPALAGYDLHPGFYSSAIARSLFPGATGIQHHHAHMASCMAENGLDGDVIGIILDGTGYGTDGHIWGFEMITGGYVDFSREFHLEYLPLPGGDKAVRSPWLAASAYLISLLGQEGFEMAATLFPGKSDQLEIIQKMVDRKINSPLASSCGRLFDAASAILNICLENSYEGQAAIEIGELAPKAFNQLEPYAYEITDDVIGITPLVRAMVNDYLEKVSKTVIVKKFHDTLVKMILDCALKVRTKNSNNRVVLSGGCWHNNYLLTAATRVLKDEEFNVFIHSKVPPGDGGISLGQAMVIFHRQMLNF</sequence>
<dbReference type="AlphaFoldDB" id="A0A1I2TW63"/>
<keyword evidence="11" id="KW-0378">Hydrolase</keyword>
<dbReference type="Gene3D" id="3.90.870.50">
    <property type="match status" value="1"/>
</dbReference>
<dbReference type="SUPFAM" id="SSF54975">
    <property type="entry name" value="Acylphosphatase/BLUF domain-like"/>
    <property type="match status" value="1"/>
</dbReference>
<dbReference type="PIRSF" id="PIRSF006256">
    <property type="entry name" value="CMPcnvr_hdrg_mat"/>
    <property type="match status" value="1"/>
</dbReference>
<dbReference type="UniPathway" id="UPA00335"/>
<feature type="domain" description="YrdC-like" evidence="13">
    <location>
        <begin position="202"/>
        <end position="387"/>
    </location>
</feature>
<organism evidence="14 15">
    <name type="scientific">Desulfotruncus arcticus DSM 17038</name>
    <dbReference type="NCBI Taxonomy" id="1121424"/>
    <lineage>
        <taxon>Bacteria</taxon>
        <taxon>Bacillati</taxon>
        <taxon>Bacillota</taxon>
        <taxon>Clostridia</taxon>
        <taxon>Eubacteriales</taxon>
        <taxon>Desulfallaceae</taxon>
        <taxon>Desulfotruncus</taxon>
    </lineage>
</organism>
<evidence type="ECO:0000256" key="1">
    <source>
        <dbReference type="ARBA" id="ARBA00004711"/>
    </source>
</evidence>
<comment type="similarity">
    <text evidence="3 10">Belongs to the carbamoyltransferase HypF family.</text>
</comment>
<dbReference type="Pfam" id="PF17788">
    <property type="entry name" value="HypF_C"/>
    <property type="match status" value="1"/>
</dbReference>
<dbReference type="EMBL" id="FOOX01000008">
    <property type="protein sequence ID" value="SFG69118.1"/>
    <property type="molecule type" value="Genomic_DNA"/>
</dbReference>
<dbReference type="InterPro" id="IPR017968">
    <property type="entry name" value="Acylphosphatase_CS"/>
</dbReference>
<keyword evidence="5" id="KW-0479">Metal-binding</keyword>
<dbReference type="OrthoDB" id="9808093at2"/>
<evidence type="ECO:0000259" key="13">
    <source>
        <dbReference type="PROSITE" id="PS51163"/>
    </source>
</evidence>
<dbReference type="PANTHER" id="PTHR42959:SF1">
    <property type="entry name" value="CARBAMOYLTRANSFERASE HYPF"/>
    <property type="match status" value="1"/>
</dbReference>
<evidence type="ECO:0000256" key="8">
    <source>
        <dbReference type="ARBA" id="ARBA00047645"/>
    </source>
</evidence>
<evidence type="ECO:0000256" key="7">
    <source>
        <dbReference type="ARBA" id="ARBA00022833"/>
    </source>
</evidence>
<evidence type="ECO:0000259" key="12">
    <source>
        <dbReference type="PROSITE" id="PS51160"/>
    </source>
</evidence>
<accession>A0A1I2TW63</accession>
<dbReference type="Gene3D" id="3.30.420.360">
    <property type="match status" value="1"/>
</dbReference>
<evidence type="ECO:0000256" key="2">
    <source>
        <dbReference type="ARBA" id="ARBA00005614"/>
    </source>
</evidence>
<dbReference type="PROSITE" id="PS51163">
    <property type="entry name" value="YRDC"/>
    <property type="match status" value="1"/>
</dbReference>
<gene>
    <name evidence="14" type="ORF">SAMN05660649_02372</name>
</gene>
<dbReference type="PANTHER" id="PTHR42959">
    <property type="entry name" value="CARBAMOYLTRANSFERASE"/>
    <property type="match status" value="1"/>
</dbReference>
<dbReference type="GO" id="GO:0003725">
    <property type="term" value="F:double-stranded RNA binding"/>
    <property type="evidence" value="ECO:0007669"/>
    <property type="project" value="InterPro"/>
</dbReference>
<dbReference type="GO" id="GO:0051604">
    <property type="term" value="P:protein maturation"/>
    <property type="evidence" value="ECO:0007669"/>
    <property type="project" value="TreeGrafter"/>
</dbReference>
<dbReference type="PROSITE" id="PS00150">
    <property type="entry name" value="ACYLPHOSPHATASE_1"/>
    <property type="match status" value="1"/>
</dbReference>
<evidence type="ECO:0000256" key="3">
    <source>
        <dbReference type="ARBA" id="ARBA00008097"/>
    </source>
</evidence>
<evidence type="ECO:0000256" key="11">
    <source>
        <dbReference type="PROSITE-ProRule" id="PRU00520"/>
    </source>
</evidence>
<feature type="active site" evidence="11">
    <location>
        <position position="40"/>
    </location>
</feature>
<dbReference type="STRING" id="341036.SAMN05660649_02372"/>
<feature type="domain" description="Acylphosphatase-like" evidence="12">
    <location>
        <begin position="7"/>
        <end position="93"/>
    </location>
</feature>
<protein>
    <recommendedName>
        <fullName evidence="10">Carbamoyltransferase</fullName>
        <ecNumber evidence="10">6.2.-.-</ecNumber>
    </recommendedName>
</protein>
<dbReference type="InterPro" id="IPR011125">
    <property type="entry name" value="Znf_HypF"/>
</dbReference>
<proteinExistence type="inferred from homology"/>
<evidence type="ECO:0000313" key="14">
    <source>
        <dbReference type="EMBL" id="SFG69118.1"/>
    </source>
</evidence>
<evidence type="ECO:0000256" key="5">
    <source>
        <dbReference type="ARBA" id="ARBA00022723"/>
    </source>
</evidence>
<dbReference type="EC" id="6.2.-.-" evidence="10"/>
<dbReference type="GO" id="GO:0016874">
    <property type="term" value="F:ligase activity"/>
    <property type="evidence" value="ECO:0007669"/>
    <property type="project" value="UniProtKB-UniRule"/>
</dbReference>
<dbReference type="Pfam" id="PF22521">
    <property type="entry name" value="HypF_C_2"/>
    <property type="match status" value="1"/>
</dbReference>
<comment type="pathway">
    <text evidence="1">Protein modification; [NiFe] hydrogenase maturation.</text>
</comment>
<dbReference type="FunFam" id="3.30.420.40:FF:000124">
    <property type="entry name" value="Carbamoyltransferase HypF"/>
    <property type="match status" value="1"/>
</dbReference>
<evidence type="ECO:0000313" key="15">
    <source>
        <dbReference type="Proteomes" id="UP000199337"/>
    </source>
</evidence>
<dbReference type="Gene3D" id="3.30.110.120">
    <property type="match status" value="1"/>
</dbReference>
<dbReference type="Gene3D" id="3.30.420.40">
    <property type="match status" value="1"/>
</dbReference>
<evidence type="ECO:0000256" key="4">
    <source>
        <dbReference type="ARBA" id="ARBA00022598"/>
    </source>
</evidence>
<dbReference type="InterPro" id="IPR006070">
    <property type="entry name" value="Sua5-like_dom"/>
</dbReference>
<dbReference type="RefSeq" id="WP_092471583.1">
    <property type="nucleotide sequence ID" value="NZ_FOOX01000008.1"/>
</dbReference>
<dbReference type="InterPro" id="IPR001792">
    <property type="entry name" value="Acylphosphatase-like_dom"/>
</dbReference>
<keyword evidence="15" id="KW-1185">Reference proteome</keyword>
<evidence type="ECO:0000256" key="10">
    <source>
        <dbReference type="PIRNR" id="PIRNR006256"/>
    </source>
</evidence>
<dbReference type="NCBIfam" id="TIGR00143">
    <property type="entry name" value="hypF"/>
    <property type="match status" value="1"/>
</dbReference>
<dbReference type="InterPro" id="IPR004421">
    <property type="entry name" value="Carbamoyltransferase_HypF"/>
</dbReference>
<dbReference type="InterPro" id="IPR041440">
    <property type="entry name" value="HypF_C"/>
</dbReference>
<dbReference type="GO" id="GO:0016743">
    <property type="term" value="F:carboxyl- or carbamoyltransferase activity"/>
    <property type="evidence" value="ECO:0007669"/>
    <property type="project" value="UniProtKB-UniRule"/>
</dbReference>
<reference evidence="15" key="1">
    <citation type="submission" date="2016-10" db="EMBL/GenBank/DDBJ databases">
        <authorList>
            <person name="Varghese N."/>
            <person name="Submissions S."/>
        </authorList>
    </citation>
    <scope>NUCLEOTIDE SEQUENCE [LARGE SCALE GENOMIC DNA]</scope>
    <source>
        <strain evidence="15">DSM 17038</strain>
    </source>
</reference>
<dbReference type="Pfam" id="PF01300">
    <property type="entry name" value="Sua5_yciO_yrdC"/>
    <property type="match status" value="1"/>
</dbReference>
<feature type="active site" evidence="11">
    <location>
        <position position="22"/>
    </location>
</feature>
<dbReference type="Proteomes" id="UP000199337">
    <property type="component" value="Unassembled WGS sequence"/>
</dbReference>
<dbReference type="GO" id="GO:0008270">
    <property type="term" value="F:zinc ion binding"/>
    <property type="evidence" value="ECO:0007669"/>
    <property type="project" value="UniProtKB-KW"/>
</dbReference>
<evidence type="ECO:0000256" key="9">
    <source>
        <dbReference type="ARBA" id="ARBA00048220"/>
    </source>
</evidence>
<keyword evidence="4" id="KW-0436">Ligase</keyword>
<dbReference type="Pfam" id="PF00708">
    <property type="entry name" value="Acylphosphatase"/>
    <property type="match status" value="1"/>
</dbReference>
<comment type="similarity">
    <text evidence="2">Belongs to the acylphosphatase family.</text>
</comment>
<comment type="catalytic activity">
    <reaction evidence="8 11">
        <text>an acyl phosphate + H2O = a carboxylate + phosphate + H(+)</text>
        <dbReference type="Rhea" id="RHEA:14965"/>
        <dbReference type="ChEBI" id="CHEBI:15377"/>
        <dbReference type="ChEBI" id="CHEBI:15378"/>
        <dbReference type="ChEBI" id="CHEBI:29067"/>
        <dbReference type="ChEBI" id="CHEBI:43474"/>
        <dbReference type="ChEBI" id="CHEBI:59918"/>
        <dbReference type="EC" id="3.6.1.7"/>
    </reaction>
</comment>
<dbReference type="PROSITE" id="PS51160">
    <property type="entry name" value="ACYLPHOSPHATASE_3"/>
    <property type="match status" value="1"/>
</dbReference>
<dbReference type="InterPro" id="IPR051060">
    <property type="entry name" value="Carbamoyltrans_HypF-like"/>
</dbReference>
<keyword evidence="7" id="KW-0862">Zinc</keyword>
<keyword evidence="6" id="KW-0863">Zinc-finger</keyword>
<dbReference type="Pfam" id="PF07503">
    <property type="entry name" value="zf-HYPF"/>
    <property type="match status" value="2"/>
</dbReference>
<dbReference type="InterPro" id="IPR055128">
    <property type="entry name" value="HypF_C_2"/>
</dbReference>
<dbReference type="InterPro" id="IPR036046">
    <property type="entry name" value="Acylphosphatase-like_dom_sf"/>
</dbReference>
<dbReference type="SUPFAM" id="SSF55821">
    <property type="entry name" value="YrdC/RibB"/>
    <property type="match status" value="1"/>
</dbReference>
<dbReference type="GO" id="GO:0003998">
    <property type="term" value="F:acylphosphatase activity"/>
    <property type="evidence" value="ECO:0007669"/>
    <property type="project" value="UniProtKB-EC"/>
</dbReference>
<evidence type="ECO:0000256" key="6">
    <source>
        <dbReference type="ARBA" id="ARBA00022771"/>
    </source>
</evidence>
<comment type="catalytic activity">
    <reaction evidence="9">
        <text>C-terminal L-cysteinyl-[HypE protein] + carbamoyl phosphate + ATP + H2O = C-terminal S-carboxamide-L-cysteinyl-[HypE protein] + AMP + phosphate + diphosphate + H(+)</text>
        <dbReference type="Rhea" id="RHEA:55636"/>
        <dbReference type="Rhea" id="RHEA-COMP:14247"/>
        <dbReference type="Rhea" id="RHEA-COMP:14392"/>
        <dbReference type="ChEBI" id="CHEBI:15377"/>
        <dbReference type="ChEBI" id="CHEBI:15378"/>
        <dbReference type="ChEBI" id="CHEBI:30616"/>
        <dbReference type="ChEBI" id="CHEBI:33019"/>
        <dbReference type="ChEBI" id="CHEBI:43474"/>
        <dbReference type="ChEBI" id="CHEBI:58228"/>
        <dbReference type="ChEBI" id="CHEBI:76913"/>
        <dbReference type="ChEBI" id="CHEBI:139126"/>
        <dbReference type="ChEBI" id="CHEBI:456215"/>
    </reaction>
</comment>